<evidence type="ECO:0000256" key="2">
    <source>
        <dbReference type="ARBA" id="ARBA00010581"/>
    </source>
</evidence>
<evidence type="ECO:0000256" key="5">
    <source>
        <dbReference type="ARBA" id="ARBA00022692"/>
    </source>
</evidence>
<evidence type="ECO:0000313" key="12">
    <source>
        <dbReference type="Proteomes" id="UP001174909"/>
    </source>
</evidence>
<dbReference type="InterPro" id="IPR024791">
    <property type="entry name" value="Cyt_c/ubiquinol_Oxase_su3"/>
</dbReference>
<evidence type="ECO:0000256" key="6">
    <source>
        <dbReference type="ARBA" id="ARBA00022989"/>
    </source>
</evidence>
<organism evidence="11 12">
    <name type="scientific">Geodia barretti</name>
    <name type="common">Barrett's horny sponge</name>
    <dbReference type="NCBI Taxonomy" id="519541"/>
    <lineage>
        <taxon>Eukaryota</taxon>
        <taxon>Metazoa</taxon>
        <taxon>Porifera</taxon>
        <taxon>Demospongiae</taxon>
        <taxon>Heteroscleromorpha</taxon>
        <taxon>Tetractinellida</taxon>
        <taxon>Astrophorina</taxon>
        <taxon>Geodiidae</taxon>
        <taxon>Geodia</taxon>
    </lineage>
</organism>
<dbReference type="GO" id="GO:0004129">
    <property type="term" value="F:cytochrome-c oxidase activity"/>
    <property type="evidence" value="ECO:0007669"/>
    <property type="project" value="InterPro"/>
</dbReference>
<comment type="similarity">
    <text evidence="2 8">Belongs to the cytochrome c oxidase subunit 3 family.</text>
</comment>
<evidence type="ECO:0000256" key="3">
    <source>
        <dbReference type="ARBA" id="ARBA00015944"/>
    </source>
</evidence>
<comment type="subcellular location">
    <subcellularLocation>
        <location evidence="1">Cell membrane</location>
        <topology evidence="1">Multi-pass membrane protein</topology>
    </subcellularLocation>
</comment>
<dbReference type="InterPro" id="IPR035973">
    <property type="entry name" value="Cyt_c_oxidase_su3-like_sf"/>
</dbReference>
<dbReference type="Pfam" id="PF00510">
    <property type="entry name" value="COX3"/>
    <property type="match status" value="1"/>
</dbReference>
<comment type="function">
    <text evidence="8">Component of the cytochrome c oxidase, the last enzyme in the mitochondrial electron transport chain which drives oxidative phosphorylation. The respiratory chain contains 3 multisubunit complexes succinate dehydrogenase (complex II, CII), ubiquinol-cytochrome c oxidoreductase (cytochrome b-c1 complex, complex III, CIII) and cytochrome c oxidase (complex IV, CIV), that cooperate to transfer electrons derived from NADH and succinate to molecular oxygen, creating an electrochemical gradient over the inner membrane that drives transmembrane transport and the ATP synthase. Cytochrome c oxidase is the component of the respiratory chain that catalyzes the reduction of oxygen to water. Electrons originating from reduced cytochrome c in the intermembrane space (IMS) are transferred via the dinuclear copper A center (CU(A)) of subunit 2 and heme A of subunit 1 to the active site in subunit 1, a binuclear center (BNC) formed by heme A3 and copper B (CU(B)). The BNC reduces molecular oxygen to 2 water molecules using 4 electrons from cytochrome c in the IMS and 4 protons from the mitochondrial matrix.</text>
</comment>
<feature type="transmembrane region" description="Helical" evidence="9">
    <location>
        <begin position="70"/>
        <end position="90"/>
    </location>
</feature>
<feature type="transmembrane region" description="Helical" evidence="9">
    <location>
        <begin position="38"/>
        <end position="58"/>
    </location>
</feature>
<dbReference type="InterPro" id="IPR013833">
    <property type="entry name" value="Cyt_c_oxidase_su3_a-hlx"/>
</dbReference>
<keyword evidence="7 9" id="KW-0472">Membrane</keyword>
<dbReference type="FunFam" id="1.20.120.80:FF:000001">
    <property type="entry name" value="Cytochrome (Ubi)quinol oxidase subunit III"/>
    <property type="match status" value="1"/>
</dbReference>
<dbReference type="Proteomes" id="UP001174909">
    <property type="component" value="Unassembled WGS sequence"/>
</dbReference>
<gene>
    <name evidence="11" type="ORF">GBAR_LOCUS10964</name>
</gene>
<comment type="caution">
    <text evidence="11">The sequence shown here is derived from an EMBL/GenBank/DDBJ whole genome shotgun (WGS) entry which is preliminary data.</text>
</comment>
<dbReference type="EMBL" id="CASHTH010001687">
    <property type="protein sequence ID" value="CAI8018141.1"/>
    <property type="molecule type" value="Genomic_DNA"/>
</dbReference>
<evidence type="ECO:0000256" key="7">
    <source>
        <dbReference type="ARBA" id="ARBA00023136"/>
    </source>
</evidence>
<evidence type="ECO:0000256" key="8">
    <source>
        <dbReference type="RuleBase" id="RU003375"/>
    </source>
</evidence>
<keyword evidence="8" id="KW-0496">Mitochondrion</keyword>
<reference evidence="11" key="1">
    <citation type="submission" date="2023-03" db="EMBL/GenBank/DDBJ databases">
        <authorList>
            <person name="Steffen K."/>
            <person name="Cardenas P."/>
        </authorList>
    </citation>
    <scope>NUCLEOTIDE SEQUENCE</scope>
</reference>
<dbReference type="SUPFAM" id="SSF81452">
    <property type="entry name" value="Cytochrome c oxidase subunit III-like"/>
    <property type="match status" value="1"/>
</dbReference>
<evidence type="ECO:0000256" key="4">
    <source>
        <dbReference type="ARBA" id="ARBA00022475"/>
    </source>
</evidence>
<evidence type="ECO:0000313" key="11">
    <source>
        <dbReference type="EMBL" id="CAI8018141.1"/>
    </source>
</evidence>
<feature type="transmembrane region" description="Helical" evidence="9">
    <location>
        <begin position="149"/>
        <end position="173"/>
    </location>
</feature>
<name>A0AA35RXM9_GEOBA</name>
<dbReference type="PANTHER" id="PTHR11403">
    <property type="entry name" value="CYTOCHROME C OXIDASE SUBUNIT III"/>
    <property type="match status" value="1"/>
</dbReference>
<dbReference type="GO" id="GO:0019646">
    <property type="term" value="P:aerobic electron transport chain"/>
    <property type="evidence" value="ECO:0007669"/>
    <property type="project" value="InterPro"/>
</dbReference>
<dbReference type="Gene3D" id="1.20.120.80">
    <property type="entry name" value="Cytochrome c oxidase, subunit III, four-helix bundle"/>
    <property type="match status" value="1"/>
</dbReference>
<evidence type="ECO:0000256" key="1">
    <source>
        <dbReference type="ARBA" id="ARBA00004651"/>
    </source>
</evidence>
<dbReference type="GO" id="GO:0005886">
    <property type="term" value="C:plasma membrane"/>
    <property type="evidence" value="ECO:0007669"/>
    <property type="project" value="UniProtKB-SubCell"/>
</dbReference>
<dbReference type="InterPro" id="IPR000298">
    <property type="entry name" value="Cyt_c_oxidase-like_su3"/>
</dbReference>
<accession>A0AA35RXM9</accession>
<sequence length="198" mass="21911">MWVFLGSDCLFFGSLIATYMVYRGQSIIGPYPRDIIDVPITTVSTFVLLMSSFAMVMGVSAARNGNQKRLIQWLLFTIVLGATFIGFQVYEFNLFRVEGLRYETNLFSSTFFTLTGFHGAHVTLGLVWLVGIVIIAARNPAGRPSGLDVDIAGLYWHFVDIVWIVIFTLLYLIGGFDGPPEAGHAAAQGWNWVTGLIS</sequence>
<keyword evidence="12" id="KW-1185">Reference proteome</keyword>
<keyword evidence="4" id="KW-1003">Cell membrane</keyword>
<evidence type="ECO:0000259" key="10">
    <source>
        <dbReference type="PROSITE" id="PS50253"/>
    </source>
</evidence>
<dbReference type="AlphaFoldDB" id="A0AA35RXM9"/>
<feature type="transmembrane region" description="Helical" evidence="9">
    <location>
        <begin position="110"/>
        <end position="137"/>
    </location>
</feature>
<keyword evidence="5 8" id="KW-0812">Transmembrane</keyword>
<dbReference type="PANTHER" id="PTHR11403:SF2">
    <property type="entry name" value="CYTOCHROME BO(3) UBIQUINOL OXIDASE SUBUNIT 3"/>
    <property type="match status" value="1"/>
</dbReference>
<dbReference type="PROSITE" id="PS50253">
    <property type="entry name" value="COX3"/>
    <property type="match status" value="1"/>
</dbReference>
<protein>
    <recommendedName>
        <fullName evidence="3 8">Cytochrome c oxidase subunit 3</fullName>
    </recommendedName>
</protein>
<keyword evidence="6 9" id="KW-1133">Transmembrane helix</keyword>
<proteinExistence type="inferred from homology"/>
<feature type="domain" description="Heme-copper oxidase subunit III family profile" evidence="10">
    <location>
        <begin position="1"/>
        <end position="175"/>
    </location>
</feature>
<evidence type="ECO:0000256" key="9">
    <source>
        <dbReference type="SAM" id="Phobius"/>
    </source>
</evidence>